<reference evidence="12 16" key="3">
    <citation type="submission" date="2021-06" db="EMBL/GenBank/DDBJ databases">
        <title>Interrogation of the integrated mobile genetic elements in gut-associated Bacteroides with a consensus prediction approach.</title>
        <authorList>
            <person name="Campbell D.E."/>
            <person name="Leigh J.R."/>
            <person name="Kim T."/>
            <person name="England W."/>
            <person name="Whitaker R.J."/>
            <person name="Degnan P.H."/>
        </authorList>
    </citation>
    <scope>NUCLEOTIDE SEQUENCE</scope>
    <source>
        <strain evidence="13">VPI-3443</strain>
        <strain evidence="12 16">WAL8669</strain>
    </source>
</reference>
<keyword evidence="3 7" id="KW-1134">Transmembrane beta strand</keyword>
<evidence type="ECO:0000259" key="9">
    <source>
        <dbReference type="Pfam" id="PF07715"/>
    </source>
</evidence>
<dbReference type="GO" id="GO:0009279">
    <property type="term" value="C:cell outer membrane"/>
    <property type="evidence" value="ECO:0007669"/>
    <property type="project" value="UniProtKB-SubCell"/>
</dbReference>
<dbReference type="Gene3D" id="2.60.40.1120">
    <property type="entry name" value="Carboxypeptidase-like, regulatory domain"/>
    <property type="match status" value="1"/>
</dbReference>
<evidence type="ECO:0000313" key="10">
    <source>
        <dbReference type="EMBL" id="KAB4453211.1"/>
    </source>
</evidence>
<dbReference type="InterPro" id="IPR018247">
    <property type="entry name" value="EF_Hand_1_Ca_BS"/>
</dbReference>
<accession>A0A139KF10</accession>
<dbReference type="SUPFAM" id="SSF49464">
    <property type="entry name" value="Carboxypeptidase regulatory domain-like"/>
    <property type="match status" value="1"/>
</dbReference>
<dbReference type="NCBIfam" id="TIGR04057">
    <property type="entry name" value="SusC_RagA_signa"/>
    <property type="match status" value="1"/>
</dbReference>
<dbReference type="AlphaFoldDB" id="A0A139KF10"/>
<keyword evidence="8" id="KW-0732">Signal</keyword>
<dbReference type="PROSITE" id="PS00018">
    <property type="entry name" value="EF_HAND_1"/>
    <property type="match status" value="1"/>
</dbReference>
<dbReference type="InterPro" id="IPR036942">
    <property type="entry name" value="Beta-barrel_TonB_sf"/>
</dbReference>
<keyword evidence="6 7" id="KW-0998">Cell outer membrane</keyword>
<dbReference type="NCBIfam" id="TIGR04056">
    <property type="entry name" value="OMP_RagA_SusC"/>
    <property type="match status" value="1"/>
</dbReference>
<dbReference type="Proteomes" id="UP000284785">
    <property type="component" value="Unassembled WGS sequence"/>
</dbReference>
<keyword evidence="2 7" id="KW-0813">Transport</keyword>
<dbReference type="InterPro" id="IPR008969">
    <property type="entry name" value="CarboxyPept-like_regulatory"/>
</dbReference>
<dbReference type="EMBL" id="CP083680">
    <property type="protein sequence ID" value="UYU67674.1"/>
    <property type="molecule type" value="Genomic_DNA"/>
</dbReference>
<dbReference type="InterPro" id="IPR039426">
    <property type="entry name" value="TonB-dep_rcpt-like"/>
</dbReference>
<keyword evidence="5 7" id="KW-0472">Membrane</keyword>
<organism evidence="10 15">
    <name type="scientific">Bacteroides thetaiotaomicron</name>
    <dbReference type="NCBI Taxonomy" id="818"/>
    <lineage>
        <taxon>Bacteria</taxon>
        <taxon>Pseudomonadati</taxon>
        <taxon>Bacteroidota</taxon>
        <taxon>Bacteroidia</taxon>
        <taxon>Bacteroidales</taxon>
        <taxon>Bacteroidaceae</taxon>
        <taxon>Bacteroides</taxon>
    </lineage>
</organism>
<evidence type="ECO:0000256" key="3">
    <source>
        <dbReference type="ARBA" id="ARBA00022452"/>
    </source>
</evidence>
<evidence type="ECO:0000256" key="6">
    <source>
        <dbReference type="ARBA" id="ARBA00023237"/>
    </source>
</evidence>
<reference evidence="10 15" key="2">
    <citation type="journal article" date="2019" name="Nat. Med.">
        <title>A library of human gut bacterial isolates paired with longitudinal multiomics data enables mechanistic microbiome research.</title>
        <authorList>
            <person name="Poyet M."/>
            <person name="Groussin M."/>
            <person name="Gibbons S.M."/>
            <person name="Avila-Pacheco J."/>
            <person name="Jiang X."/>
            <person name="Kearney S.M."/>
            <person name="Perrotta A.R."/>
            <person name="Berdy B."/>
            <person name="Zhao S."/>
            <person name="Lieberman T.D."/>
            <person name="Swanson P.K."/>
            <person name="Smith M."/>
            <person name="Roesemann S."/>
            <person name="Alexander J.E."/>
            <person name="Rich S.A."/>
            <person name="Livny J."/>
            <person name="Vlamakis H."/>
            <person name="Clish C."/>
            <person name="Bullock K."/>
            <person name="Deik A."/>
            <person name="Scott J."/>
            <person name="Pierce K.A."/>
            <person name="Xavier R.J."/>
            <person name="Alm E.J."/>
        </authorList>
    </citation>
    <scope>NUCLEOTIDE SEQUENCE [LARGE SCALE GENOMIC DNA]</scope>
    <source>
        <strain evidence="10 15">BIOML-A165</strain>
    </source>
</reference>
<evidence type="ECO:0000256" key="8">
    <source>
        <dbReference type="SAM" id="SignalP"/>
    </source>
</evidence>
<protein>
    <submittedName>
        <fullName evidence="10">TonB-dependent receptor</fullName>
    </submittedName>
</protein>
<dbReference type="InterPro" id="IPR023996">
    <property type="entry name" value="TonB-dep_OMP_SusC/RagA"/>
</dbReference>
<evidence type="ECO:0000256" key="1">
    <source>
        <dbReference type="ARBA" id="ARBA00004571"/>
    </source>
</evidence>
<evidence type="ECO:0000313" key="16">
    <source>
        <dbReference type="Proteomes" id="UP001156218"/>
    </source>
</evidence>
<feature type="domain" description="TonB-dependent receptor plug" evidence="9">
    <location>
        <begin position="118"/>
        <end position="221"/>
    </location>
</feature>
<evidence type="ECO:0000256" key="5">
    <source>
        <dbReference type="ARBA" id="ARBA00023136"/>
    </source>
</evidence>
<evidence type="ECO:0000313" key="13">
    <source>
        <dbReference type="EMBL" id="UYU89150.1"/>
    </source>
</evidence>
<dbReference type="EMBL" id="CP083685">
    <property type="protein sequence ID" value="UYU89150.1"/>
    <property type="molecule type" value="Genomic_DNA"/>
</dbReference>
<evidence type="ECO:0000313" key="11">
    <source>
        <dbReference type="EMBL" id="RHD90921.1"/>
    </source>
</evidence>
<name>A0A139KF10_BACT4</name>
<comment type="subcellular location">
    <subcellularLocation>
        <location evidence="1 7">Cell outer membrane</location>
        <topology evidence="1 7">Multi-pass membrane protein</topology>
    </subcellularLocation>
</comment>
<evidence type="ECO:0000256" key="2">
    <source>
        <dbReference type="ARBA" id="ARBA00022448"/>
    </source>
</evidence>
<dbReference type="FunFam" id="2.60.40.1120:FF:000003">
    <property type="entry name" value="Outer membrane protein Omp121"/>
    <property type="match status" value="1"/>
</dbReference>
<dbReference type="Proteomes" id="UP001156218">
    <property type="component" value="Chromosome"/>
</dbReference>
<dbReference type="InterPro" id="IPR023997">
    <property type="entry name" value="TonB-dep_OMP_SusC/RagA_CS"/>
</dbReference>
<evidence type="ECO:0000256" key="7">
    <source>
        <dbReference type="PROSITE-ProRule" id="PRU01360"/>
    </source>
</evidence>
<keyword evidence="4 7" id="KW-0812">Transmembrane</keyword>
<dbReference type="Gene3D" id="2.40.170.20">
    <property type="entry name" value="TonB-dependent receptor, beta-barrel domain"/>
    <property type="match status" value="1"/>
</dbReference>
<dbReference type="Proteomes" id="UP001162960">
    <property type="component" value="Chromosome"/>
</dbReference>
<feature type="signal peptide" evidence="8">
    <location>
        <begin position="1"/>
        <end position="19"/>
    </location>
</feature>
<dbReference type="Pfam" id="PF13715">
    <property type="entry name" value="CarbopepD_reg_2"/>
    <property type="match status" value="1"/>
</dbReference>
<proteinExistence type="inferred from homology"/>
<dbReference type="PROSITE" id="PS52016">
    <property type="entry name" value="TONB_DEPENDENT_REC_3"/>
    <property type="match status" value="1"/>
</dbReference>
<dbReference type="Proteomes" id="UP000460317">
    <property type="component" value="Unassembled WGS sequence"/>
</dbReference>
<evidence type="ECO:0000256" key="4">
    <source>
        <dbReference type="ARBA" id="ARBA00022692"/>
    </source>
</evidence>
<dbReference type="FunFam" id="2.170.130.10:FF:000003">
    <property type="entry name" value="SusC/RagA family TonB-linked outer membrane protein"/>
    <property type="match status" value="1"/>
</dbReference>
<dbReference type="EMBL" id="QSJP01000002">
    <property type="protein sequence ID" value="RHD90921.1"/>
    <property type="molecule type" value="Genomic_DNA"/>
</dbReference>
<dbReference type="InterPro" id="IPR012910">
    <property type="entry name" value="Plug_dom"/>
</dbReference>
<dbReference type="RefSeq" id="WP_048694346.1">
    <property type="nucleotide sequence ID" value="NZ_CABJDH010000001.1"/>
</dbReference>
<evidence type="ECO:0000313" key="12">
    <source>
        <dbReference type="EMBL" id="UYU67674.1"/>
    </source>
</evidence>
<feature type="chain" id="PRO_5014531033" evidence="8">
    <location>
        <begin position="20"/>
        <end position="1033"/>
    </location>
</feature>
<sequence>MKRSILVLFWVFMSATMFAQGGIDVAGIVLDEQGQELIGVSVQIKGKQGVGVVTDFDGRFKMTGVPAGSTLVFSYIGYETREIKYTATKLKEKIALKEAVNEFDEVVVVGRDTQRKVSVVGAITNVDPAGIQAPAVSVSNMLGGRVPGIIAVTRSGEPGNNFSEFWIRGMSTFGASSSALVLIDGIEGNINDLDPADIESFSILKDASATAVYGTRGANGVVVVTTKRGKAGKLHVNFKTNATYSYSPRMPEYADAYQYATLANEARSVRGDDPVYSATELELFKTGLDPDLYPNVNWRDVILKDHVINNQHHLSISGGGQSARYYMSLGILNSEALFKQDKSASKHDVNVNYHKYNFRTNIDADLTKTTLLSLNLEAVIKTQNAPGTGSSNKYLWESQANLPPTVVPVRYSNGQLPAYGTNLEDKSPYVRLNYMGYTTNETYSTKINVGLSQDLGIITEGLSVRGLFSFSMNGAHIVDRHMNPEQYYADPKDGRYLDGSLKTVRTVNKEDMTAIQASASNRELYFEAAANYKRLFNQDHRVTGLAHFYRQELTNVDWGNGVLVSIPKRYQALSFRATYSYKDTYLVEGNLGYTGSENFNKERRYGWFPSISGGWVPTQYDWYRNLLPFNNFLKFRASWGRVGNDRLKDENGNDIRFPYLTTLGNVSSTWGTGLAENRTGSMNLKWEVSTKTNFGIDARFFDDKVDMTVDFFHTKTTDIFQRRANIPDEGGLSNVLPYANIGSMKSWGMDGTLAYTHTFNKDMALTVRGNFTHAENEVIYWEQSGVNYPYQSNSGVPYKVQRGLIALGLFKDEDDIKSSPKQTFMDNYRPGDIKYKDVNGDGKIDKDDVVPLNYSAVPFIQYGFALDWNYKAFRVSILFEGVSKVQYFQGGRGFYPFLNESRGNLLEMVADPRNRWIPREYAEANGIDPALAENPNAKFPRLTYGENKNNNQESTFWLADGKYLRLKNVDISYRFTNNWLKSRVGVESATLSLIGENLHVWDKVKLFDPSQASGNGAEYPLQRMYTLQLNLTF</sequence>
<dbReference type="InterPro" id="IPR037066">
    <property type="entry name" value="Plug_dom_sf"/>
</dbReference>
<dbReference type="Gene3D" id="2.170.130.10">
    <property type="entry name" value="TonB-dependent receptor, plug domain"/>
    <property type="match status" value="1"/>
</dbReference>
<evidence type="ECO:0000313" key="15">
    <source>
        <dbReference type="Proteomes" id="UP000460317"/>
    </source>
</evidence>
<keyword evidence="10" id="KW-0675">Receptor</keyword>
<evidence type="ECO:0000313" key="14">
    <source>
        <dbReference type="Proteomes" id="UP000284785"/>
    </source>
</evidence>
<dbReference type="EMBL" id="WCSB01000006">
    <property type="protein sequence ID" value="KAB4453211.1"/>
    <property type="molecule type" value="Genomic_DNA"/>
</dbReference>
<comment type="similarity">
    <text evidence="7">Belongs to the TonB-dependent receptor family.</text>
</comment>
<reference evidence="11 14" key="1">
    <citation type="submission" date="2018-08" db="EMBL/GenBank/DDBJ databases">
        <title>A genome reference for cultivated species of the human gut microbiota.</title>
        <authorList>
            <person name="Zou Y."/>
            <person name="Xue W."/>
            <person name="Luo G."/>
        </authorList>
    </citation>
    <scope>NUCLEOTIDE SEQUENCE [LARGE SCALE GENOMIC DNA]</scope>
    <source>
        <strain evidence="11 14">AM30-26</strain>
    </source>
</reference>
<dbReference type="SUPFAM" id="SSF56935">
    <property type="entry name" value="Porins"/>
    <property type="match status" value="1"/>
</dbReference>
<gene>
    <name evidence="11" type="ORF">DW780_02885</name>
    <name evidence="10" type="ORF">GAN93_08795</name>
    <name evidence="12" type="ORF">KQP68_05165</name>
    <name evidence="13" type="ORF">KQP74_14440</name>
</gene>
<dbReference type="Pfam" id="PF07715">
    <property type="entry name" value="Plug"/>
    <property type="match status" value="1"/>
</dbReference>